<dbReference type="AlphaFoldDB" id="A0A4R5DII2"/>
<feature type="transmembrane region" description="Helical" evidence="2">
    <location>
        <begin position="6"/>
        <end position="24"/>
    </location>
</feature>
<name>A0A4R5DII2_9BACT</name>
<protein>
    <recommendedName>
        <fullName evidence="2">NADH-quinone oxidoreductase subunit J</fullName>
        <ecNumber evidence="2">7.1.1.-</ecNumber>
    </recommendedName>
</protein>
<dbReference type="PANTHER" id="PTHR33269:SF17">
    <property type="entry name" value="NADH-UBIQUINONE OXIDOREDUCTASE CHAIN 6"/>
    <property type="match status" value="1"/>
</dbReference>
<keyword evidence="4" id="KW-1185">Reference proteome</keyword>
<dbReference type="InterPro" id="IPR001457">
    <property type="entry name" value="NADH_UbQ/plastoQ_OxRdtase_su6"/>
</dbReference>
<evidence type="ECO:0000313" key="3">
    <source>
        <dbReference type="EMBL" id="TDE13729.1"/>
    </source>
</evidence>
<accession>A0A4R5DII2</accession>
<comment type="subcellular location">
    <subcellularLocation>
        <location evidence="2">Cell membrane</location>
        <topology evidence="2">Multi-pass membrane protein</topology>
    </subcellularLocation>
</comment>
<evidence type="ECO:0000313" key="4">
    <source>
        <dbReference type="Proteomes" id="UP000294850"/>
    </source>
</evidence>
<dbReference type="GO" id="GO:0008137">
    <property type="term" value="F:NADH dehydrogenase (ubiquinone) activity"/>
    <property type="evidence" value="ECO:0007669"/>
    <property type="project" value="UniProtKB-UniRule"/>
</dbReference>
<dbReference type="RefSeq" id="WP_131959606.1">
    <property type="nucleotide sequence ID" value="NZ_SMFL01000006.1"/>
</dbReference>
<keyword evidence="2" id="KW-0520">NAD</keyword>
<dbReference type="GO" id="GO:0005886">
    <property type="term" value="C:plasma membrane"/>
    <property type="evidence" value="ECO:0007669"/>
    <property type="project" value="UniProtKB-SubCell"/>
</dbReference>
<evidence type="ECO:0000256" key="2">
    <source>
        <dbReference type="RuleBase" id="RU004429"/>
    </source>
</evidence>
<dbReference type="OrthoDB" id="9790848at2"/>
<feature type="transmembrane region" description="Helical" evidence="2">
    <location>
        <begin position="89"/>
        <end position="110"/>
    </location>
</feature>
<organism evidence="3 4">
    <name type="scientific">Dyadobacter psychrotolerans</name>
    <dbReference type="NCBI Taxonomy" id="2541721"/>
    <lineage>
        <taxon>Bacteria</taxon>
        <taxon>Pseudomonadati</taxon>
        <taxon>Bacteroidota</taxon>
        <taxon>Cytophagia</taxon>
        <taxon>Cytophagales</taxon>
        <taxon>Spirosomataceae</taxon>
        <taxon>Dyadobacter</taxon>
    </lineage>
</organism>
<keyword evidence="2" id="KW-0874">Quinone</keyword>
<dbReference type="EMBL" id="SMFL01000006">
    <property type="protein sequence ID" value="TDE13729.1"/>
    <property type="molecule type" value="Genomic_DNA"/>
</dbReference>
<comment type="caution">
    <text evidence="3">The sequence shown here is derived from an EMBL/GenBank/DDBJ whole genome shotgun (WGS) entry which is preliminary data.</text>
</comment>
<dbReference type="GO" id="GO:0048038">
    <property type="term" value="F:quinone binding"/>
    <property type="evidence" value="ECO:0007669"/>
    <property type="project" value="UniProtKB-UniRule"/>
</dbReference>
<feature type="transmembrane region" description="Helical" evidence="2">
    <location>
        <begin position="31"/>
        <end position="49"/>
    </location>
</feature>
<dbReference type="EC" id="7.1.1.-" evidence="2"/>
<comment type="similarity">
    <text evidence="1 2">Belongs to the complex I subunit 6 family.</text>
</comment>
<reference evidence="3 4" key="1">
    <citation type="submission" date="2019-03" db="EMBL/GenBank/DDBJ databases">
        <title>Dyadobacter AR-3-6 sp. nov., isolated from arctic soil.</title>
        <authorList>
            <person name="Chaudhary D.K."/>
        </authorList>
    </citation>
    <scope>NUCLEOTIDE SEQUENCE [LARGE SCALE GENOMIC DNA]</scope>
    <source>
        <strain evidence="3 4">AR-3-6</strain>
    </source>
</reference>
<dbReference type="InterPro" id="IPR042106">
    <property type="entry name" value="Nuo/plastoQ_OxRdtase_6_NuoJ"/>
</dbReference>
<keyword evidence="2" id="KW-0472">Membrane</keyword>
<feature type="transmembrane region" description="Helical" evidence="2">
    <location>
        <begin position="141"/>
        <end position="162"/>
    </location>
</feature>
<gene>
    <name evidence="3" type="ORF">E0F88_17670</name>
</gene>
<dbReference type="PANTHER" id="PTHR33269">
    <property type="entry name" value="NADH-UBIQUINONE OXIDOREDUCTASE CHAIN 6"/>
    <property type="match status" value="1"/>
</dbReference>
<comment type="function">
    <text evidence="2">NDH-1 shuttles electrons from NADH, via FMN and iron-sulfur (Fe-S) centers, to quinones in the respiratory chain. Couples the redox reaction to proton translocation (for every two electrons transferred, four hydrogen ions are translocated across the cytoplasmic membrane), and thus conserves the redox energy in a proton gradient.</text>
</comment>
<keyword evidence="2" id="KW-1133">Transmembrane helix</keyword>
<dbReference type="Gene3D" id="1.20.120.1200">
    <property type="entry name" value="NADH-ubiquinone/plastoquinone oxidoreductase chain 6, subunit NuoJ"/>
    <property type="match status" value="1"/>
</dbReference>
<comment type="catalytic activity">
    <reaction evidence="2">
        <text>a quinone + NADH + 5 H(+)(in) = a quinol + NAD(+) + 4 H(+)(out)</text>
        <dbReference type="Rhea" id="RHEA:57888"/>
        <dbReference type="ChEBI" id="CHEBI:15378"/>
        <dbReference type="ChEBI" id="CHEBI:24646"/>
        <dbReference type="ChEBI" id="CHEBI:57540"/>
        <dbReference type="ChEBI" id="CHEBI:57945"/>
        <dbReference type="ChEBI" id="CHEBI:132124"/>
    </reaction>
</comment>
<dbReference type="Pfam" id="PF00499">
    <property type="entry name" value="Oxidored_q3"/>
    <property type="match status" value="1"/>
</dbReference>
<dbReference type="Proteomes" id="UP000294850">
    <property type="component" value="Unassembled WGS sequence"/>
</dbReference>
<sequence>MNPSLSFFYFLSFLTILSALMVILSRNPIHSVLYLILTFFTLSGHYILLNAQFLAAVNIIVYAGAIMVLFLFVIMFLNIKQDHEEARTNISKIAGAIVGGTVFVILFGAYRKSVVPSYDPNQFDSQVGMIESLGQLLFRDYLLPFELASILLLVAMVGAVMLGKREIGERHF</sequence>
<keyword evidence="2" id="KW-0812">Transmembrane</keyword>
<evidence type="ECO:0000256" key="1">
    <source>
        <dbReference type="ARBA" id="ARBA00005698"/>
    </source>
</evidence>
<feature type="transmembrane region" description="Helical" evidence="2">
    <location>
        <begin position="55"/>
        <end position="77"/>
    </location>
</feature>
<keyword evidence="2" id="KW-1003">Cell membrane</keyword>
<proteinExistence type="inferred from homology"/>